<feature type="domain" description="Cadherin" evidence="18">
    <location>
        <begin position="2035"/>
        <end position="2137"/>
    </location>
</feature>
<evidence type="ECO:0000256" key="14">
    <source>
        <dbReference type="ARBA" id="ARBA00079083"/>
    </source>
</evidence>
<dbReference type="EMBL" id="JAHGAV010001110">
    <property type="protein sequence ID" value="KAG6922835.1"/>
    <property type="molecule type" value="Genomic_DNA"/>
</dbReference>
<dbReference type="PROSITE" id="PS00232">
    <property type="entry name" value="CADHERIN_1"/>
    <property type="match status" value="9"/>
</dbReference>
<evidence type="ECO:0000256" key="9">
    <source>
        <dbReference type="ARBA" id="ARBA00022989"/>
    </source>
</evidence>
<feature type="domain" description="Cadherin" evidence="18">
    <location>
        <begin position="128"/>
        <end position="239"/>
    </location>
</feature>
<dbReference type="CDD" id="cd11304">
    <property type="entry name" value="Cadherin_repeat"/>
    <property type="match status" value="21"/>
</dbReference>
<dbReference type="FunFam" id="2.60.40.60:FF:000007">
    <property type="entry name" value="Protocadherin alpha 2"/>
    <property type="match status" value="1"/>
</dbReference>
<feature type="domain" description="Cadherin" evidence="18">
    <location>
        <begin position="1723"/>
        <end position="1826"/>
    </location>
</feature>
<dbReference type="FunFam" id="2.60.40.60:FF:000102">
    <property type="entry name" value="Dachsous cadherin-related 1b"/>
    <property type="match status" value="1"/>
</dbReference>
<keyword evidence="20" id="KW-1185">Reference proteome</keyword>
<dbReference type="GO" id="GO:0003007">
    <property type="term" value="P:heart morphogenesis"/>
    <property type="evidence" value="ECO:0007669"/>
    <property type="project" value="UniProtKB-ARBA"/>
</dbReference>
<evidence type="ECO:0000256" key="16">
    <source>
        <dbReference type="SAM" id="MobiDB-lite"/>
    </source>
</evidence>
<comment type="subunit">
    <text evidence="12">Heterophilic interaction with FAT4; this interaction affects their respective protein levels.</text>
</comment>
<dbReference type="GO" id="GO:0003183">
    <property type="term" value="P:mitral valve morphogenesis"/>
    <property type="evidence" value="ECO:0007669"/>
    <property type="project" value="UniProtKB-ARBA"/>
</dbReference>
<evidence type="ECO:0000256" key="10">
    <source>
        <dbReference type="ARBA" id="ARBA00023136"/>
    </source>
</evidence>
<accession>A0A8T1S2D3</accession>
<protein>
    <recommendedName>
        <fullName evidence="13">Protocadherin-16</fullName>
    </recommendedName>
    <alternativeName>
        <fullName evidence="14">Protein dachsous homolog 1</fullName>
    </alternativeName>
</protein>
<dbReference type="FunFam" id="2.60.40.60:FF:000254">
    <property type="entry name" value="Dachsous cadherin-related 1"/>
    <property type="match status" value="1"/>
</dbReference>
<keyword evidence="10" id="KW-0472">Membrane</keyword>
<feature type="domain" description="Cadherin" evidence="18">
    <location>
        <begin position="983"/>
        <end position="1091"/>
    </location>
</feature>
<feature type="domain" description="Cadherin" evidence="18">
    <location>
        <begin position="358"/>
        <end position="456"/>
    </location>
</feature>
<feature type="domain" description="Cadherin" evidence="18">
    <location>
        <begin position="457"/>
        <end position="563"/>
    </location>
</feature>
<dbReference type="InterPro" id="IPR002126">
    <property type="entry name" value="Cadherin-like_dom"/>
</dbReference>
<dbReference type="FunFam" id="2.60.40.60:FF:000116">
    <property type="entry name" value="Dachsous cadherin-related 2"/>
    <property type="match status" value="1"/>
</dbReference>
<dbReference type="OrthoDB" id="6252479at2759"/>
<proteinExistence type="predicted"/>
<organism evidence="19 20">
    <name type="scientific">Chelydra serpentina</name>
    <name type="common">Snapping turtle</name>
    <name type="synonym">Testudo serpentina</name>
    <dbReference type="NCBI Taxonomy" id="8475"/>
    <lineage>
        <taxon>Eukaryota</taxon>
        <taxon>Metazoa</taxon>
        <taxon>Chordata</taxon>
        <taxon>Craniata</taxon>
        <taxon>Vertebrata</taxon>
        <taxon>Euteleostomi</taxon>
        <taxon>Archelosauria</taxon>
        <taxon>Testudinata</taxon>
        <taxon>Testudines</taxon>
        <taxon>Cryptodira</taxon>
        <taxon>Durocryptodira</taxon>
        <taxon>Americhelydia</taxon>
        <taxon>Chelydroidea</taxon>
        <taxon>Chelydridae</taxon>
        <taxon>Chelydra</taxon>
    </lineage>
</organism>
<reference evidence="19 20" key="1">
    <citation type="journal article" date="2020" name="G3 (Bethesda)">
        <title>Draft Genome of the Common Snapping Turtle, Chelydra serpentina, a Model for Phenotypic Plasticity in Reptiles.</title>
        <authorList>
            <person name="Das D."/>
            <person name="Singh S.K."/>
            <person name="Bierstedt J."/>
            <person name="Erickson A."/>
            <person name="Galli G.L.J."/>
            <person name="Crossley D.A. 2nd"/>
            <person name="Rhen T."/>
        </authorList>
    </citation>
    <scope>NUCLEOTIDE SEQUENCE [LARGE SCALE GENOMIC DNA]</scope>
    <source>
        <strain evidence="19">KW</strain>
    </source>
</reference>
<keyword evidence="7 15" id="KW-0106">Calcium</keyword>
<dbReference type="PROSITE" id="PS50268">
    <property type="entry name" value="CADHERIN_2"/>
    <property type="match status" value="21"/>
</dbReference>
<feature type="domain" description="Cadherin" evidence="18">
    <location>
        <begin position="2138"/>
        <end position="2243"/>
    </location>
</feature>
<evidence type="ECO:0000256" key="11">
    <source>
        <dbReference type="ARBA" id="ARBA00023180"/>
    </source>
</evidence>
<evidence type="ECO:0000256" key="7">
    <source>
        <dbReference type="ARBA" id="ARBA00022837"/>
    </source>
</evidence>
<keyword evidence="8" id="KW-0130">Cell adhesion</keyword>
<dbReference type="FunFam" id="2.60.40.60:FF:000035">
    <property type="entry name" value="Protocadherin Fat 3"/>
    <property type="match status" value="1"/>
</dbReference>
<feature type="domain" description="Cadherin" evidence="18">
    <location>
        <begin position="1932"/>
        <end position="2037"/>
    </location>
</feature>
<dbReference type="FunFam" id="2.60.40.60:FF:000226">
    <property type="entry name" value="Dachsous, isoform B"/>
    <property type="match status" value="1"/>
</dbReference>
<evidence type="ECO:0000256" key="2">
    <source>
        <dbReference type="ARBA" id="ARBA00022475"/>
    </source>
</evidence>
<keyword evidence="6" id="KW-0677">Repeat</keyword>
<feature type="domain" description="Cadherin" evidence="18">
    <location>
        <begin position="1206"/>
        <end position="1302"/>
    </location>
</feature>
<comment type="caution">
    <text evidence="19">The sequence shown here is derived from an EMBL/GenBank/DDBJ whole genome shotgun (WGS) entry which is preliminary data.</text>
</comment>
<feature type="domain" description="Cadherin" evidence="18">
    <location>
        <begin position="1621"/>
        <end position="1722"/>
    </location>
</feature>
<evidence type="ECO:0000256" key="3">
    <source>
        <dbReference type="ARBA" id="ARBA00022553"/>
    </source>
</evidence>
<dbReference type="GO" id="GO:0005886">
    <property type="term" value="C:plasma membrane"/>
    <property type="evidence" value="ECO:0007669"/>
    <property type="project" value="UniProtKB-SubCell"/>
</dbReference>
<evidence type="ECO:0000256" key="12">
    <source>
        <dbReference type="ARBA" id="ARBA00062150"/>
    </source>
</evidence>
<name>A0A8T1S2D3_CHESE</name>
<keyword evidence="3" id="KW-0597">Phosphoprotein</keyword>
<feature type="domain" description="Cadherin" evidence="18">
    <location>
        <begin position="671"/>
        <end position="775"/>
    </location>
</feature>
<feature type="chain" id="PRO_5035881603" description="Protocadherin-16" evidence="17">
    <location>
        <begin position="26"/>
        <end position="2261"/>
    </location>
</feature>
<evidence type="ECO:0000256" key="13">
    <source>
        <dbReference type="ARBA" id="ARBA00072299"/>
    </source>
</evidence>
<dbReference type="GO" id="GO:0007163">
    <property type="term" value="P:establishment or maintenance of cell polarity"/>
    <property type="evidence" value="ECO:0007669"/>
    <property type="project" value="UniProtKB-ARBA"/>
</dbReference>
<feature type="domain" description="Cadherin" evidence="18">
    <location>
        <begin position="776"/>
        <end position="878"/>
    </location>
</feature>
<feature type="domain" description="Cadherin" evidence="18">
    <location>
        <begin position="564"/>
        <end position="670"/>
    </location>
</feature>
<dbReference type="FunFam" id="2.60.40.60:FF:000150">
    <property type="entry name" value="Dachsous cadherin-related 1"/>
    <property type="match status" value="1"/>
</dbReference>
<keyword evidence="4" id="KW-0812">Transmembrane</keyword>
<dbReference type="FunFam" id="2.60.40.60:FF:000060">
    <property type="entry name" value="Putative cadherin-23"/>
    <property type="match status" value="1"/>
</dbReference>
<keyword evidence="11" id="KW-0325">Glycoprotein</keyword>
<dbReference type="SMART" id="SM00112">
    <property type="entry name" value="CA"/>
    <property type="match status" value="21"/>
</dbReference>
<dbReference type="FunFam" id="2.60.40.60:FF:000153">
    <property type="entry name" value="Dachsous cadherin-related 2"/>
    <property type="match status" value="1"/>
</dbReference>
<comment type="subcellular location">
    <subcellularLocation>
        <location evidence="1">Cell membrane</location>
        <topology evidence="1">Single-pass type I membrane protein</topology>
    </subcellularLocation>
</comment>
<dbReference type="GO" id="GO:0005509">
    <property type="term" value="F:calcium ion binding"/>
    <property type="evidence" value="ECO:0007669"/>
    <property type="project" value="UniProtKB-UniRule"/>
</dbReference>
<feature type="domain" description="Cadherin" evidence="18">
    <location>
        <begin position="1516"/>
        <end position="1620"/>
    </location>
</feature>
<feature type="signal peptide" evidence="17">
    <location>
        <begin position="1"/>
        <end position="25"/>
    </location>
</feature>
<dbReference type="FunFam" id="2.60.40.60:FF:000081">
    <property type="entry name" value="protocadherin Fat 4"/>
    <property type="match status" value="1"/>
</dbReference>
<keyword evidence="2" id="KW-1003">Cell membrane</keyword>
<dbReference type="InterPro" id="IPR015919">
    <property type="entry name" value="Cadherin-like_sf"/>
</dbReference>
<evidence type="ECO:0000256" key="15">
    <source>
        <dbReference type="PROSITE-ProRule" id="PRU00043"/>
    </source>
</evidence>
<dbReference type="InterPro" id="IPR050174">
    <property type="entry name" value="Protocadherin/Cadherin-CA"/>
</dbReference>
<dbReference type="GO" id="GO:0048729">
    <property type="term" value="P:tissue morphogenesis"/>
    <property type="evidence" value="ECO:0007669"/>
    <property type="project" value="UniProtKB-ARBA"/>
</dbReference>
<dbReference type="Gene3D" id="2.60.40.60">
    <property type="entry name" value="Cadherins"/>
    <property type="match status" value="21"/>
</dbReference>
<dbReference type="PRINTS" id="PR00205">
    <property type="entry name" value="CADHERIN"/>
</dbReference>
<feature type="domain" description="Cadherin" evidence="18">
    <location>
        <begin position="1407"/>
        <end position="1516"/>
    </location>
</feature>
<keyword evidence="9" id="KW-1133">Transmembrane helix</keyword>
<dbReference type="Proteomes" id="UP000765507">
    <property type="component" value="Unassembled WGS sequence"/>
</dbReference>
<evidence type="ECO:0000256" key="17">
    <source>
        <dbReference type="SAM" id="SignalP"/>
    </source>
</evidence>
<feature type="domain" description="Cadherin" evidence="18">
    <location>
        <begin position="240"/>
        <end position="346"/>
    </location>
</feature>
<dbReference type="SUPFAM" id="SSF49313">
    <property type="entry name" value="Cadherin-like"/>
    <property type="match status" value="21"/>
</dbReference>
<evidence type="ECO:0000256" key="1">
    <source>
        <dbReference type="ARBA" id="ARBA00004251"/>
    </source>
</evidence>
<feature type="region of interest" description="Disordered" evidence="16">
    <location>
        <begin position="1100"/>
        <end position="1120"/>
    </location>
</feature>
<evidence type="ECO:0000313" key="20">
    <source>
        <dbReference type="Proteomes" id="UP000765507"/>
    </source>
</evidence>
<evidence type="ECO:0000256" key="6">
    <source>
        <dbReference type="ARBA" id="ARBA00022737"/>
    </source>
</evidence>
<dbReference type="GO" id="GO:0016477">
    <property type="term" value="P:cell migration"/>
    <property type="evidence" value="ECO:0007669"/>
    <property type="project" value="UniProtKB-ARBA"/>
</dbReference>
<keyword evidence="5 17" id="KW-0732">Signal</keyword>
<sequence>MGCLERSAQLLLQLLLLGGLRPGQGSTVLGTLDLQIDEEQPAGTIIGDISAGLPPSTTAYMYFISAQEGSGVTTDLEIDENTGIIKTARVLDRESRDRYSFIAVTPEGITVEVNVQVNDINDHAPVFPKHHRTFQIPEHTHIGSRFPLDPAFDADSGLLNTQGYVLKGENVGQAFRLETRRGPNGVLYLDLVVSNVLDRENCSSYSLLLEAYDGGSPPRSTQMTLDVAIQDINDNAPAFNQSRYHTLISENLKPGSSILQVFASDADEGDNGAVVYEINRRQSDPDQYFTIDSRTGVIKLNKGLDYEMRKVHELVVQARDKAMHPEVTTAFVTIHVRDYNDNQPTMTIIFLSEDGSPQISEGAQPGQYVARISVSDPDYGEYSNVNVSLEGGDGKFALTTKDNIIYLICVDQLLDREERDSYDLRVTATDSGTPPLRAESAFVLQVMDVNDNPPLFDQQEYKQSIPEVVYPGSFVLQVTARDKDQGPNGEVRYSILHSQDTHSNWFTIDAATGIITTAASLDYEKDPQPQLTVLAMDRGTPVLSSTAVVHVALQDVNDNEPVFRSNFYNVSLKENTPAGTCFLQITATDADSGPFGSLSYSIGSGIGSIVPTQFSIDEHTGQLCTVQGLDRDEGSTAYDFTVTAVDGGGLNSMVYVKVFLEDVNDNRPAFYPLEYAASISTQSMPGTAVLRLMAHDKDEGPHGKVTYHIVSGNSPPLFSLHKDTGVVSLSWSLSGKANTLVQLVISARDGGGLSAQPNAQVNISIVAGTVSPPVFEQAQYFFTVPEDTQQGASVGAVRAHNPPGHSDDVFYSMSSGDPHGYFFIDSSLGQLRTNLPLDHEVQAVLVLDVQARSGSPPAYSNTQVKISVSDVNDNAPAFLAPSDSILLPEATEVGATVYTLQAEDRDSGANGQVHFELVSGGDGLFGVERSSGTVRLVGALQYEASAAYGLAIMARDSGVPQLSATFTLLVHVQAEHDHGPIFDTLTYRVEVREGTPVSTRFLQVRALGRDAGATPLTYHLRADGDAASFGIVPESGWLYVKSALDRETRELYVLTVLASAGAGGTTSEARKTGTSTVRVSITDENDNSPRLSEERYFFTIPENQPPGSRVGRVTASDRDTGQNSRLTYRLLQHDPNFLIHMQSGELTAKRSLDREQQSSYQLLVIVQDGGTPPRSVTGTVYVTVLDKNDNVPAFLHVLGGKELLLQVLEEKPSGLLVASLQAKDPDEGENGTIFYSLTGAWAERFTLHPATGELRTATVLRRNDRAEYIFTVTASDQGTVPCSTAATVRIQVLPSSRVLPQPDATVLTLHPVEGVRPGSVIGSVAPPEASALGHLTYTLLGGSGDGSFVVDSATGEIYAARELDYEVGAQHTLHVSAEDTLRGYPASRLVLVQIHVQDRNDQAPAFPEDPVTIVVPENTQAGASIFTFQAPDADGAGPNSQVSYRLLRQEPPGSHFQLDAHSGLLSLQRGLDREAAPSFLLVVEATDQARNVSQRRSAAVTARVFVTDENDNAPVFLSPATVRIMEDQPTGFMVLHVVARDGDLGENGRVSYTLPAGNAEGRFHLNPSTGALSIVRALNREEMSQHNLTVVAMDHGFPRRSSTQLLTVLVLDVNDEAPAFERAEYEASVMENLPAGSPVLQLLATDCDLGANGHVSYGGLSGGPFSIHPQTGLVTTMRSLDRERREQHVLTVYARDGGLPPNLAKVTVRILVGDENDHAPRFESESCSLEVPENQSRVALYTLRATDLDAGENGRLEYHVMDGDPAQDFSLDPVSGVFSTSRSLDRELVASYHLTVVARDHGTPQRSATMSLSVRVLDLNDNAPHFAQAAYTVEVPEDLAVGALVLQLVALDPDEGTNGQVSYYLGNESLGMFRVEPQSGRITSAQALDRERHPTYSFLAKAVDSAPWEPKSAVARVTITVRDINDHAPAFLHSPLSVNLSRHTPPKQVVATMRAEDKDAGANASILYRFATPNPSFAINSYTGAIQLLQPLGSLSQRQRTLFILATDLGQPALSSTGVVVIYLQEESYQGVRFPRSTRDVAIPENAATGTAVVSIQATHAGGSSGRITYSIVSGNEKNAFLIQPSSGAISVQDSSSLDFESSPRLRLVVQAETAASFGFMAVNLNLQDVNDNLPRFQLQNYVAFIWESQSYDSPVIQVLADDPDQGANGQVTYAINQSLPMNGLYHIDAQMGTITTAAILDREIWSQTRLVVTAMDRGNPPLIGSATLTVVVMDVNDNSPTIPLPWEVRVPESKWGTGWG</sequence>
<evidence type="ECO:0000256" key="5">
    <source>
        <dbReference type="ARBA" id="ARBA00022729"/>
    </source>
</evidence>
<evidence type="ECO:0000313" key="19">
    <source>
        <dbReference type="EMBL" id="KAG6922835.1"/>
    </source>
</evidence>
<evidence type="ECO:0000256" key="8">
    <source>
        <dbReference type="ARBA" id="ARBA00022889"/>
    </source>
</evidence>
<evidence type="ECO:0000256" key="4">
    <source>
        <dbReference type="ARBA" id="ARBA00022692"/>
    </source>
</evidence>
<dbReference type="FunFam" id="2.60.40.60:FF:000020">
    <property type="entry name" value="Dachsous cadherin-related 1b"/>
    <property type="match status" value="9"/>
</dbReference>
<feature type="domain" description="Cadherin" evidence="18">
    <location>
        <begin position="1313"/>
        <end position="1406"/>
    </location>
</feature>
<dbReference type="GO" id="GO:0007156">
    <property type="term" value="P:homophilic cell adhesion via plasma membrane adhesion molecules"/>
    <property type="evidence" value="ECO:0007669"/>
    <property type="project" value="InterPro"/>
</dbReference>
<dbReference type="PANTHER" id="PTHR24028:SF345">
    <property type="entry name" value="PROTOCADHERIN-16-LIKE"/>
    <property type="match status" value="1"/>
</dbReference>
<dbReference type="Pfam" id="PF00028">
    <property type="entry name" value="Cadherin"/>
    <property type="match status" value="20"/>
</dbReference>
<dbReference type="PANTHER" id="PTHR24028">
    <property type="entry name" value="CADHERIN-87A"/>
    <property type="match status" value="1"/>
</dbReference>
<dbReference type="FunFam" id="2.60.40.60:FF:000201">
    <property type="entry name" value="Dachsous cadherin-related 1"/>
    <property type="match status" value="1"/>
</dbReference>
<dbReference type="InterPro" id="IPR020894">
    <property type="entry name" value="Cadherin_CS"/>
</dbReference>
<evidence type="ECO:0000259" key="18">
    <source>
        <dbReference type="PROSITE" id="PS50268"/>
    </source>
</evidence>
<feature type="domain" description="Cadherin" evidence="18">
    <location>
        <begin position="879"/>
        <end position="982"/>
    </location>
</feature>
<feature type="domain" description="Cadherin" evidence="18">
    <location>
        <begin position="1092"/>
        <end position="1194"/>
    </location>
</feature>
<feature type="domain" description="Cadherin" evidence="18">
    <location>
        <begin position="28"/>
        <end position="127"/>
    </location>
</feature>
<gene>
    <name evidence="19" type="ORF">G0U57_000925</name>
</gene>
<feature type="domain" description="Cadherin" evidence="18">
    <location>
        <begin position="1827"/>
        <end position="1931"/>
    </location>
</feature>